<dbReference type="STRING" id="556267.HWAG_01445"/>
<protein>
    <submittedName>
        <fullName evidence="4">NAD(P)H-dependent oxidoreductase</fullName>
    </submittedName>
</protein>
<comment type="similarity">
    <text evidence="1">Belongs to the nitroreductase family.</text>
</comment>
<evidence type="ECO:0000259" key="3">
    <source>
        <dbReference type="Pfam" id="PF00881"/>
    </source>
</evidence>
<dbReference type="Pfam" id="PF00881">
    <property type="entry name" value="Nitroreductase"/>
    <property type="match status" value="1"/>
</dbReference>
<accession>A0A2N3PL10</accession>
<keyword evidence="2" id="KW-0560">Oxidoreductase</keyword>
<dbReference type="InterPro" id="IPR029479">
    <property type="entry name" value="Nitroreductase"/>
</dbReference>
<evidence type="ECO:0000313" key="4">
    <source>
        <dbReference type="EMBL" id="PKT82390.1"/>
    </source>
</evidence>
<dbReference type="GeneID" id="97289823"/>
<gene>
    <name evidence="4" type="ORF">BCM31_04055</name>
</gene>
<dbReference type="Proteomes" id="UP000233350">
    <property type="component" value="Unassembled WGS sequence"/>
</dbReference>
<dbReference type="EMBL" id="MBPK01000004">
    <property type="protein sequence ID" value="PKT82390.1"/>
    <property type="molecule type" value="Genomic_DNA"/>
</dbReference>
<evidence type="ECO:0000256" key="2">
    <source>
        <dbReference type="ARBA" id="ARBA00023002"/>
    </source>
</evidence>
<organism evidence="4 5">
    <name type="scientific">Helicobacter winghamensis</name>
    <dbReference type="NCBI Taxonomy" id="157268"/>
    <lineage>
        <taxon>Bacteria</taxon>
        <taxon>Pseudomonadati</taxon>
        <taxon>Campylobacterota</taxon>
        <taxon>Epsilonproteobacteria</taxon>
        <taxon>Campylobacterales</taxon>
        <taxon>Helicobacteraceae</taxon>
        <taxon>Helicobacter</taxon>
    </lineage>
</organism>
<dbReference type="SUPFAM" id="SSF55469">
    <property type="entry name" value="FMN-dependent nitroreductase-like"/>
    <property type="match status" value="1"/>
</dbReference>
<evidence type="ECO:0000256" key="1">
    <source>
        <dbReference type="ARBA" id="ARBA00007118"/>
    </source>
</evidence>
<dbReference type="PANTHER" id="PTHR43673">
    <property type="entry name" value="NAD(P)H NITROREDUCTASE YDGI-RELATED"/>
    <property type="match status" value="1"/>
</dbReference>
<dbReference type="AlphaFoldDB" id="A0A2N3PL10"/>
<keyword evidence="5" id="KW-1185">Reference proteome</keyword>
<feature type="domain" description="Nitroreductase" evidence="3">
    <location>
        <begin position="7"/>
        <end position="177"/>
    </location>
</feature>
<dbReference type="GO" id="GO:0016491">
    <property type="term" value="F:oxidoreductase activity"/>
    <property type="evidence" value="ECO:0007669"/>
    <property type="project" value="UniProtKB-KW"/>
</dbReference>
<name>A0A2N3PL10_9HELI</name>
<sequence>MEFLEIVKARYSCRAFKDCLIDEKDLDYILEAGRLAPSSLGLEPWFFYVVQDVKKKQEIAQIANHQSHVEQCGAIIIIVARLDFGEYFESKLRERKLKEEELQKRLKMYKPFIDGMSVEKKLGYAREQAHLALMNMANAATSCNLASCIIGGFDNVALDKYLGLGESEKSAVMLVVGEPKDSVIVEKIRNPKTEIVRFL</sequence>
<dbReference type="PANTHER" id="PTHR43673:SF10">
    <property type="entry name" value="NADH DEHYDROGENASE_NAD(P)H NITROREDUCTASE XCC3605-RELATED"/>
    <property type="match status" value="1"/>
</dbReference>
<dbReference type="RefSeq" id="WP_006803142.1">
    <property type="nucleotide sequence ID" value="NZ_CABKOI010000018.1"/>
</dbReference>
<dbReference type="OrthoDB" id="9809288at2"/>
<reference evidence="4 5" key="1">
    <citation type="submission" date="2016-07" db="EMBL/GenBank/DDBJ databases">
        <title>Detection of Helicobacter winghamensis from caecal content of red fox (Vulpes vulpes).</title>
        <authorList>
            <person name="Zanoni R.G."/>
            <person name="Florio D."/>
            <person name="Caffara M."/>
            <person name="Renzi M."/>
            <person name="Parisi A."/>
            <person name="Pasquali F."/>
            <person name="Manfreda G."/>
        </authorList>
    </citation>
    <scope>NUCLEOTIDE SEQUENCE [LARGE SCALE GENOMIC DNA]</scope>
    <source>
        <strain evidence="4 5">295_13</strain>
    </source>
</reference>
<dbReference type="InterPro" id="IPR000415">
    <property type="entry name" value="Nitroreductase-like"/>
</dbReference>
<evidence type="ECO:0000313" key="5">
    <source>
        <dbReference type="Proteomes" id="UP000233350"/>
    </source>
</evidence>
<comment type="caution">
    <text evidence="4">The sequence shown here is derived from an EMBL/GenBank/DDBJ whole genome shotgun (WGS) entry which is preliminary data.</text>
</comment>
<dbReference type="Gene3D" id="3.40.109.10">
    <property type="entry name" value="NADH Oxidase"/>
    <property type="match status" value="1"/>
</dbReference>
<proteinExistence type="inferred from homology"/>